<dbReference type="OrthoDB" id="6225685at2"/>
<organism evidence="8 9">
    <name type="scientific">Chryseobacterium pennipullorum</name>
    <dbReference type="NCBI Taxonomy" id="2258963"/>
    <lineage>
        <taxon>Bacteria</taxon>
        <taxon>Pseudomonadati</taxon>
        <taxon>Bacteroidota</taxon>
        <taxon>Flavobacteriia</taxon>
        <taxon>Flavobacteriales</taxon>
        <taxon>Weeksellaceae</taxon>
        <taxon>Chryseobacterium group</taxon>
        <taxon>Chryseobacterium</taxon>
    </lineage>
</organism>
<proteinExistence type="predicted"/>
<dbReference type="InterPro" id="IPR056823">
    <property type="entry name" value="TEN-like_YD-shell"/>
</dbReference>
<name>A0A3D9B5E9_9FLAO</name>
<dbReference type="NCBIfam" id="TIGR01643">
    <property type="entry name" value="YD_repeat_2x"/>
    <property type="match status" value="1"/>
</dbReference>
<dbReference type="InterPro" id="IPR028994">
    <property type="entry name" value="Integrin_alpha_N"/>
</dbReference>
<dbReference type="RefSeq" id="WP_115927628.1">
    <property type="nucleotide sequence ID" value="NZ_QNVV01000004.1"/>
</dbReference>
<dbReference type="SUPFAM" id="SSF69318">
    <property type="entry name" value="Integrin alpha N-terminal domain"/>
    <property type="match status" value="2"/>
</dbReference>
<dbReference type="Pfam" id="PF03534">
    <property type="entry name" value="SpvB"/>
    <property type="match status" value="1"/>
</dbReference>
<dbReference type="EMBL" id="QNVV01000004">
    <property type="protein sequence ID" value="REC48607.1"/>
    <property type="molecule type" value="Genomic_DNA"/>
</dbReference>
<evidence type="ECO:0000256" key="5">
    <source>
        <dbReference type="SAM" id="MobiDB-lite"/>
    </source>
</evidence>
<evidence type="ECO:0000259" key="7">
    <source>
        <dbReference type="Pfam" id="PF25023"/>
    </source>
</evidence>
<evidence type="ECO:0000256" key="2">
    <source>
        <dbReference type="ARBA" id="ARBA00022525"/>
    </source>
</evidence>
<dbReference type="PANTHER" id="PTHR32305">
    <property type="match status" value="1"/>
</dbReference>
<keyword evidence="6" id="KW-0472">Membrane</keyword>
<dbReference type="GO" id="GO:0005737">
    <property type="term" value="C:cytoplasm"/>
    <property type="evidence" value="ECO:0007669"/>
    <property type="project" value="InterPro"/>
</dbReference>
<feature type="region of interest" description="Disordered" evidence="5">
    <location>
        <begin position="57"/>
        <end position="94"/>
    </location>
</feature>
<dbReference type="Gene3D" id="2.180.10.10">
    <property type="entry name" value="RHS repeat-associated core"/>
    <property type="match status" value="1"/>
</dbReference>
<evidence type="ECO:0000256" key="1">
    <source>
        <dbReference type="ARBA" id="ARBA00004613"/>
    </source>
</evidence>
<keyword evidence="6" id="KW-0812">Transmembrane</keyword>
<comment type="caution">
    <text evidence="8">The sequence shown here is derived from an EMBL/GenBank/DDBJ whole genome shotgun (WGS) entry which is preliminary data.</text>
</comment>
<gene>
    <name evidence="8" type="ORF">DRF67_07250</name>
</gene>
<dbReference type="InterPro" id="IPR050708">
    <property type="entry name" value="T6SS_VgrG/RHS"/>
</dbReference>
<protein>
    <submittedName>
        <fullName evidence="8">Type IV secretion protein Rhs</fullName>
    </submittedName>
</protein>
<dbReference type="InterPro" id="IPR031325">
    <property type="entry name" value="RHS_repeat"/>
</dbReference>
<evidence type="ECO:0000256" key="3">
    <source>
        <dbReference type="ARBA" id="ARBA00022737"/>
    </source>
</evidence>
<dbReference type="Pfam" id="PF25023">
    <property type="entry name" value="TEN_YD-shell"/>
    <property type="match status" value="1"/>
</dbReference>
<comment type="subcellular location">
    <subcellularLocation>
        <location evidence="1">Secreted</location>
    </subcellularLocation>
</comment>
<keyword evidence="9" id="KW-1185">Reference proteome</keyword>
<feature type="compositionally biased region" description="Gly residues" evidence="5">
    <location>
        <begin position="65"/>
        <end position="78"/>
    </location>
</feature>
<dbReference type="NCBIfam" id="TIGR03696">
    <property type="entry name" value="Rhs_assc_core"/>
    <property type="match status" value="1"/>
</dbReference>
<keyword evidence="4" id="KW-0843">Virulence</keyword>
<reference evidence="8 9" key="1">
    <citation type="submission" date="2018-06" db="EMBL/GenBank/DDBJ databases">
        <title>Novel Chryseobacterium species.</title>
        <authorList>
            <person name="Newman J."/>
            <person name="Hugo C."/>
            <person name="Oosthuizen L."/>
            <person name="Charimba G."/>
        </authorList>
    </citation>
    <scope>NUCLEOTIDE SEQUENCE [LARGE SCALE GENOMIC DNA]</scope>
    <source>
        <strain evidence="8 9">7_F195</strain>
    </source>
</reference>
<keyword evidence="6" id="KW-1133">Transmembrane helix</keyword>
<feature type="domain" description="Teneurin-like YD-shell" evidence="7">
    <location>
        <begin position="1359"/>
        <end position="1494"/>
    </location>
</feature>
<keyword evidence="2" id="KW-0964">Secreted</keyword>
<dbReference type="Pfam" id="PF05593">
    <property type="entry name" value="RHS_repeat"/>
    <property type="match status" value="1"/>
</dbReference>
<keyword evidence="3" id="KW-0677">Repeat</keyword>
<dbReference type="GO" id="GO:0005576">
    <property type="term" value="C:extracellular region"/>
    <property type="evidence" value="ECO:0007669"/>
    <property type="project" value="UniProtKB-SubCell"/>
</dbReference>
<dbReference type="InterPro" id="IPR003284">
    <property type="entry name" value="Sal_SpvB"/>
</dbReference>
<sequence>MKSFSTLILSLCSVWCFSQTILYQAESTSRTVQDPQAVVLAQGFLARSDVSNPFVAKIGPATDNPGGGPVDSGAGAGNPSGTTAPQGKSFHDTKGNIEVNGAGQLQFTLPIALPPGVKSVAPQVNLVYTSGGGNGIAGYGWNISGTTSISRTGKTIEKDGEVKGVQLDYSDYYAFNGQRLVLKSGEYGKDGAEYVTEKYSNIRIKSFGSTAGQTWQGPEYWEVTFEDGSQSWYGGIGTGNSTARTPLEYNIVKWKDAQGNYITYNYTQAPASNVALISAINWGGNEIAGKSHFNSIEFAYLPRKLNEVSYVKGILFKQDKILDLISVKANGSPFKSYSVKYTTTQNLVNNDSNNKVNYDFVEKIIELNSEGKEANPIVLSTNPLVTGSNEFDFAEYDSVITTGDYNGDGLVDFIVRQPAQNGRPEGYYLYFDAVNNSSPSFVYLGATSTFWPSSGLTTVNIKPADNFIKPRQGLVITKANVGSNPPSTGDIELKYYSIKSDASVLNTYNNPLVLEYAKTIQSNTYLFNSSIYPPETDPEYMGGLNQSGMAVLKEVDIDSDGMSELVLPIQDKKCKYVVIVPDPPKGRWQCKTLGYRYVVVDNDNIQNNTISIIPGTTPKNILSKGGIVDFDNDGKQDIMFVDPANSNVSVSYYTTDYTQPSPVIKTIDTPLNNLNQYELKKANNTYTLDLKKTFSIKGIIDGIQFGDLNGDKNIEVLLPVHNFTDVTVLGGWSIYLNTGNGLEESVQGLMFYRPFDVTAVGANSFSNPKLLDLDNDGKSEIVNSVVTFYPNNQPYTNWYVQSYNEAKYDPSNTQFKWSFTNRTLYNSTRNKAIISPVFGDFRSNNASSKILFLVKGISGNNERKIISYKHYSLTPDKNISLISQGSQNYHIDYKELDPAVNSNIYAPVKKEQYPFVEMDRLSQTFGVSQIRQTDGQVVRKQDFRYRGYIANLHGKGVMGFRQSARSSWYADGFENTKIWAGTEMDPLQEGVPVKEWSIRTNNENQIFPTNISENNTQLLSFKSTTYQIDKLVNGQVVSSVADADKPKVVTAVGPKTNKTKDFLTGTLTESTITYGNYYLAAQSVSNVNAGYGITTSTFEYNHNPSGIGSDYYIGRPKSKTDAVQAYGDIKSTKEEFTYENNLVKTLKTWNRDNTGYLLETYNYDGFGNITGKVISNSVDPQTQTTTNEYDPKGRFVVKKTDNLGLETSITYNNWGQVLTQTDPLGNVLTNTYDSWGKILTSKSNIEGTTTYQYERDNDSNIIVSQNDPDGNISKKFTNKLGQEYKSSIKAFGQGQYLTKVILYDAVGRKVSESELTLSPDGLGGPWNLIAYDDTVFPTKVTATSYKDLKLETSVSGLTTTIKELNGYQRTTSKTADALGNVISSTDKGGTIQFSYNAAGEQIRAKYAENIVTTEYDPWGRKSEFNDPSNGIYKYEYTGSGQIKKTISPKGTKEYTYNTLGQLISQKELSTHDGGQATNKIISFTYDNKGRVIAKSGTSKGQPYSNNVSYDPQGRLLSSSESSNGKYFIQKGITYDDKARIISYEKQLYSSGTLTKVQIENVYSAWSGELYQVKDKTSGRILWELKETNSKGMVVKAKLGAVEINNSYDFVGFLTKINHSSAVKPGILQISYAFDAIKNELKSRTTGGDFNIVESFDYDDNNRLVNWTNPVTGIKPTTNRNVYDVKGRITQNDQVGTIKFENSAKIYQPTGMTLNAAGTQNYNNDLIQTITYNENNDPVFIDGEKGDVAFQYGLTAMRQRVTYGGNFNADGDGKFTKYYSGDGSYEVIKDNITGKEKHVIYIGGTPYESNIVYLKNFTENNGSYRFLHKDYIGSILAISDEAGNKVEQRHFDAWGNFTHLQIGNGAIITDKNIIDNTSLLVDRGYTSHEHFAEIGIIHMNGRLYDPLLRRFLNADENIQDPYNTQNYNKYGYVLNNPLMFNDPSGEFIWFLGAAWAASHLFLAGVITAAVIGVAVGLAAYSLGVAISGGKWQLGGALKSMLWGGVSGAVTFGIGSVFTPAAGTILTVTDKVASAMAQGLVHGFAQGTLSLMQGANFAHGFAGGASGSWGASLFGAIAGSFANSAAGTVLSGMVLGGVGAELTGGNFWQGAVIGGTVAGLNHVVHKVDGPGKPGKGTRDWLGDGKDVVYDGEGYFGSNYIGPGPDVDPNELLRAGLKPLDMVDQAAFEHDRAYYEANTGGVKGALFEKSIAYADMALAKNAMKVINGYKKGQIDTITGQKISQRTYNMARLVYAAFKSIDYQKSFRINVNSKVNHFYNTVINQIPRSIR</sequence>
<feature type="transmembrane region" description="Helical" evidence="6">
    <location>
        <begin position="1946"/>
        <end position="1979"/>
    </location>
</feature>
<dbReference type="InterPro" id="IPR006530">
    <property type="entry name" value="YD"/>
</dbReference>
<evidence type="ECO:0000313" key="8">
    <source>
        <dbReference type="EMBL" id="REC48607.1"/>
    </source>
</evidence>
<feature type="transmembrane region" description="Helical" evidence="6">
    <location>
        <begin position="2000"/>
        <end position="2024"/>
    </location>
</feature>
<evidence type="ECO:0000313" key="9">
    <source>
        <dbReference type="Proteomes" id="UP000256257"/>
    </source>
</evidence>
<dbReference type="InterPro" id="IPR022385">
    <property type="entry name" value="Rhs_assc_core"/>
</dbReference>
<dbReference type="PANTHER" id="PTHR32305:SF15">
    <property type="entry name" value="PROTEIN RHSA-RELATED"/>
    <property type="match status" value="1"/>
</dbReference>
<accession>A0A3D9B5E9</accession>
<evidence type="ECO:0000256" key="6">
    <source>
        <dbReference type="SAM" id="Phobius"/>
    </source>
</evidence>
<evidence type="ECO:0000256" key="4">
    <source>
        <dbReference type="ARBA" id="ARBA00023026"/>
    </source>
</evidence>
<dbReference type="Proteomes" id="UP000256257">
    <property type="component" value="Unassembled WGS sequence"/>
</dbReference>